<evidence type="ECO:0000313" key="2">
    <source>
        <dbReference type="EMBL" id="RFU72450.1"/>
    </source>
</evidence>
<accession>A0A395N8J0</accession>
<evidence type="ECO:0000256" key="1">
    <source>
        <dbReference type="SAM" id="MobiDB-lite"/>
    </source>
</evidence>
<dbReference type="Proteomes" id="UP000266272">
    <property type="component" value="Unassembled WGS sequence"/>
</dbReference>
<keyword evidence="2" id="KW-0371">Homeobox</keyword>
<organism evidence="2 3">
    <name type="scientific">Trichoderma arundinaceum</name>
    <dbReference type="NCBI Taxonomy" id="490622"/>
    <lineage>
        <taxon>Eukaryota</taxon>
        <taxon>Fungi</taxon>
        <taxon>Dikarya</taxon>
        <taxon>Ascomycota</taxon>
        <taxon>Pezizomycotina</taxon>
        <taxon>Sordariomycetes</taxon>
        <taxon>Hypocreomycetidae</taxon>
        <taxon>Hypocreales</taxon>
        <taxon>Hypocreaceae</taxon>
        <taxon>Trichoderma</taxon>
    </lineage>
</organism>
<keyword evidence="3" id="KW-1185">Reference proteome</keyword>
<reference evidence="2 3" key="1">
    <citation type="journal article" date="2018" name="PLoS Pathog.">
        <title>Evolution of structural diversity of trichothecenes, a family of toxins produced by plant pathogenic and entomopathogenic fungi.</title>
        <authorList>
            <person name="Proctor R.H."/>
            <person name="McCormick S.P."/>
            <person name="Kim H.S."/>
            <person name="Cardoza R.E."/>
            <person name="Stanley A.M."/>
            <person name="Lindo L."/>
            <person name="Kelly A."/>
            <person name="Brown D.W."/>
            <person name="Lee T."/>
            <person name="Vaughan M.M."/>
            <person name="Alexander N.J."/>
            <person name="Busman M."/>
            <person name="Gutierrez S."/>
        </authorList>
    </citation>
    <scope>NUCLEOTIDE SEQUENCE [LARGE SCALE GENOMIC DNA]</scope>
    <source>
        <strain evidence="2 3">IBT 40837</strain>
    </source>
</reference>
<sequence length="271" mass="29063">MAEQVATIYAKPSWLAVTAEAQPDSIESIEKDLESSRIMFDSVDVAQELGWLDSPTINQAAKEAASSDSLSISTSSSLAEYLSILPPTPPASCLPQADKASQSIMESTICPVNCLMTTNSLAEFDSIPTTPKAYSSIQNHPGVSAGQDLDVSDNEHYHSGSEPSRSTIMPSQWTEDSHSPSTPDHNNDGHGLTHDNISSGDCGSVGGDEDNNDDSGDDDYSTAYSDTEYCETSSGEQEAAGDEREQPPRKRRKVMQSLSTNKPNGEEYTVT</sequence>
<dbReference type="GO" id="GO:0003677">
    <property type="term" value="F:DNA binding"/>
    <property type="evidence" value="ECO:0007669"/>
    <property type="project" value="UniProtKB-KW"/>
</dbReference>
<evidence type="ECO:0000313" key="3">
    <source>
        <dbReference type="Proteomes" id="UP000266272"/>
    </source>
</evidence>
<feature type="compositionally biased region" description="Acidic residues" evidence="1">
    <location>
        <begin position="207"/>
        <end position="220"/>
    </location>
</feature>
<dbReference type="EMBL" id="PXOA01000851">
    <property type="protein sequence ID" value="RFU72450.1"/>
    <property type="molecule type" value="Genomic_DNA"/>
</dbReference>
<proteinExistence type="predicted"/>
<dbReference type="AlphaFoldDB" id="A0A395N8J0"/>
<feature type="compositionally biased region" description="Polar residues" evidence="1">
    <location>
        <begin position="161"/>
        <end position="184"/>
    </location>
</feature>
<gene>
    <name evidence="2" type="ORF">TARUN_9810</name>
</gene>
<feature type="region of interest" description="Disordered" evidence="1">
    <location>
        <begin position="133"/>
        <end position="271"/>
    </location>
</feature>
<name>A0A395N8J0_TRIAR</name>
<protein>
    <submittedName>
        <fullName evidence="2">Homeodomain-like protein</fullName>
    </submittedName>
</protein>
<keyword evidence="2" id="KW-0238">DNA-binding</keyword>
<comment type="caution">
    <text evidence="2">The sequence shown here is derived from an EMBL/GenBank/DDBJ whole genome shotgun (WGS) entry which is preliminary data.</text>
</comment>